<reference evidence="2 3" key="1">
    <citation type="submission" date="2017-03" db="EMBL/GenBank/DDBJ databases">
        <title>Genomes of endolithic fungi from Antarctica.</title>
        <authorList>
            <person name="Coleine C."/>
            <person name="Masonjones S."/>
            <person name="Stajich J.E."/>
        </authorList>
    </citation>
    <scope>NUCLEOTIDE SEQUENCE [LARGE SCALE GENOMIC DNA]</scope>
    <source>
        <strain evidence="2 3">CCFEE 5187</strain>
    </source>
</reference>
<organism evidence="2 3">
    <name type="scientific">Cryomyces minteri</name>
    <dbReference type="NCBI Taxonomy" id="331657"/>
    <lineage>
        <taxon>Eukaryota</taxon>
        <taxon>Fungi</taxon>
        <taxon>Dikarya</taxon>
        <taxon>Ascomycota</taxon>
        <taxon>Pezizomycotina</taxon>
        <taxon>Dothideomycetes</taxon>
        <taxon>Dothideomycetes incertae sedis</taxon>
        <taxon>Cryomyces</taxon>
    </lineage>
</organism>
<dbReference type="PANTHER" id="PTHR35043:SF7">
    <property type="entry name" value="TRANSCRIPTION FACTOR DOMAIN-CONTAINING PROTEIN"/>
    <property type="match status" value="1"/>
</dbReference>
<protein>
    <submittedName>
        <fullName evidence="2">Uncharacterized protein</fullName>
    </submittedName>
</protein>
<evidence type="ECO:0000313" key="2">
    <source>
        <dbReference type="EMBL" id="TKA62395.1"/>
    </source>
</evidence>
<proteinExistence type="predicted"/>
<gene>
    <name evidence="2" type="ORF">B0A49_10781</name>
</gene>
<keyword evidence="3" id="KW-1185">Reference proteome</keyword>
<sequence>MAAFFALDAKRWTSDAPRGNSRECCQQNNIGIEMVDNAHTQPAEPGLFIKIVRYMGYEEAVRIKEQTEIYAQHPTANDELEFSSLEMREHLTRANRAVARLKERATHLEWYSKAQSYFIDGCNEIFVRTSQAVVFENTYMVPVRSNLLIEGNLYVGTEDGSPRSQLYGTQCRGLITLSALYGGAHLLAWHSHFPSVIERWLWRASGISMAATPLSLALVVLFMNVEDRMWARHIQGKVRLRSLRRLCGGIVQCGAFANFMLFATVLTLAYPFSRGFVLVEAFASLRSPPVGTYSTTSWTGFIPHLG</sequence>
<evidence type="ECO:0000256" key="1">
    <source>
        <dbReference type="SAM" id="Phobius"/>
    </source>
</evidence>
<dbReference type="AlphaFoldDB" id="A0A4U0WLE7"/>
<accession>A0A4U0WLE7</accession>
<keyword evidence="1" id="KW-1133">Transmembrane helix</keyword>
<dbReference type="STRING" id="331657.A0A4U0WLE7"/>
<comment type="caution">
    <text evidence="2">The sequence shown here is derived from an EMBL/GenBank/DDBJ whole genome shotgun (WGS) entry which is preliminary data.</text>
</comment>
<feature type="transmembrane region" description="Helical" evidence="1">
    <location>
        <begin position="200"/>
        <end position="225"/>
    </location>
</feature>
<dbReference type="OrthoDB" id="3061561at2759"/>
<keyword evidence="1" id="KW-0472">Membrane</keyword>
<keyword evidence="1" id="KW-0812">Transmembrane</keyword>
<feature type="transmembrane region" description="Helical" evidence="1">
    <location>
        <begin position="246"/>
        <end position="270"/>
    </location>
</feature>
<dbReference type="PANTHER" id="PTHR35043">
    <property type="entry name" value="TRANSCRIPTION FACTOR DOMAIN-CONTAINING PROTEIN"/>
    <property type="match status" value="1"/>
</dbReference>
<dbReference type="Proteomes" id="UP000308768">
    <property type="component" value="Unassembled WGS sequence"/>
</dbReference>
<dbReference type="EMBL" id="NAJN01001571">
    <property type="protein sequence ID" value="TKA62395.1"/>
    <property type="molecule type" value="Genomic_DNA"/>
</dbReference>
<name>A0A4U0WLE7_9PEZI</name>
<evidence type="ECO:0000313" key="3">
    <source>
        <dbReference type="Proteomes" id="UP000308768"/>
    </source>
</evidence>